<organism evidence="3 4">
    <name type="scientific">Chondromyces apiculatus DSM 436</name>
    <dbReference type="NCBI Taxonomy" id="1192034"/>
    <lineage>
        <taxon>Bacteria</taxon>
        <taxon>Pseudomonadati</taxon>
        <taxon>Myxococcota</taxon>
        <taxon>Polyangia</taxon>
        <taxon>Polyangiales</taxon>
        <taxon>Polyangiaceae</taxon>
        <taxon>Chondromyces</taxon>
    </lineage>
</organism>
<keyword evidence="1" id="KW-0560">Oxidoreductase</keyword>
<reference evidence="3 4" key="1">
    <citation type="submission" date="2013-05" db="EMBL/GenBank/DDBJ databases">
        <title>Genome assembly of Chondromyces apiculatus DSM 436.</title>
        <authorList>
            <person name="Sharma G."/>
            <person name="Khatri I."/>
            <person name="Kaur C."/>
            <person name="Mayilraj S."/>
            <person name="Subramanian S."/>
        </authorList>
    </citation>
    <scope>NUCLEOTIDE SEQUENCE [LARGE SCALE GENOMIC DNA]</scope>
    <source>
        <strain evidence="3 4">DSM 436</strain>
    </source>
</reference>
<dbReference type="Gene3D" id="3.40.605.10">
    <property type="entry name" value="Aldehyde Dehydrogenase, Chain A, domain 1"/>
    <property type="match status" value="1"/>
</dbReference>
<dbReference type="STRING" id="1192034.CAP_1592"/>
<dbReference type="GO" id="GO:0016620">
    <property type="term" value="F:oxidoreductase activity, acting on the aldehyde or oxo group of donors, NAD or NADP as acceptor"/>
    <property type="evidence" value="ECO:0007669"/>
    <property type="project" value="InterPro"/>
</dbReference>
<dbReference type="PANTHER" id="PTHR11699">
    <property type="entry name" value="ALDEHYDE DEHYDROGENASE-RELATED"/>
    <property type="match status" value="1"/>
</dbReference>
<dbReference type="InterPro" id="IPR016163">
    <property type="entry name" value="Ald_DH_C"/>
</dbReference>
<dbReference type="Proteomes" id="UP000019678">
    <property type="component" value="Unassembled WGS sequence"/>
</dbReference>
<dbReference type="InterPro" id="IPR015590">
    <property type="entry name" value="Aldehyde_DH_dom"/>
</dbReference>
<accession>A0A017TDK7</accession>
<evidence type="ECO:0000259" key="2">
    <source>
        <dbReference type="Pfam" id="PF00171"/>
    </source>
</evidence>
<dbReference type="eggNOG" id="COG1012">
    <property type="taxonomic scope" value="Bacteria"/>
</dbReference>
<name>A0A017TDK7_9BACT</name>
<dbReference type="SUPFAM" id="SSF53720">
    <property type="entry name" value="ALDH-like"/>
    <property type="match status" value="1"/>
</dbReference>
<gene>
    <name evidence="3" type="ORF">CAP_1592</name>
</gene>
<comment type="caution">
    <text evidence="3">The sequence shown here is derived from an EMBL/GenBank/DDBJ whole genome shotgun (WGS) entry which is preliminary data.</text>
</comment>
<evidence type="ECO:0000313" key="3">
    <source>
        <dbReference type="EMBL" id="EYF06895.1"/>
    </source>
</evidence>
<dbReference type="Pfam" id="PF00171">
    <property type="entry name" value="Aldedh"/>
    <property type="match status" value="1"/>
</dbReference>
<feature type="domain" description="Aldehyde dehydrogenase" evidence="2">
    <location>
        <begin position="3"/>
        <end position="122"/>
    </location>
</feature>
<dbReference type="AlphaFoldDB" id="A0A017TDK7"/>
<keyword evidence="4" id="KW-1185">Reference proteome</keyword>
<proteinExistence type="predicted"/>
<evidence type="ECO:0000256" key="1">
    <source>
        <dbReference type="ARBA" id="ARBA00023002"/>
    </source>
</evidence>
<dbReference type="EMBL" id="ASRX01000014">
    <property type="protein sequence ID" value="EYF06895.1"/>
    <property type="molecule type" value="Genomic_DNA"/>
</dbReference>
<dbReference type="InterPro" id="IPR016162">
    <property type="entry name" value="Ald_DH_N"/>
</dbReference>
<protein>
    <submittedName>
        <fullName evidence="3">5-carboxymethyl-2-hydroxymuconate semialdehyde dehydrogenase</fullName>
    </submittedName>
</protein>
<dbReference type="InterPro" id="IPR016161">
    <property type="entry name" value="Ald_DH/histidinol_DH"/>
</dbReference>
<evidence type="ECO:0000313" key="4">
    <source>
        <dbReference type="Proteomes" id="UP000019678"/>
    </source>
</evidence>
<dbReference type="Gene3D" id="3.40.309.10">
    <property type="entry name" value="Aldehyde Dehydrogenase, Chain A, domain 2"/>
    <property type="match status" value="1"/>
</dbReference>
<sequence>MGGTTRSPGYFVEPTVFSAVSESMTIAREEIFGPVLSVIPFDDLEEAARIADATEYGLAAGLWTRDVGKAHALAARLRAGTVWVNTFNRFDAASPYGGVKQSGFGRENGRAVLDELTQIKSVWVALG</sequence>